<evidence type="ECO:0000256" key="3">
    <source>
        <dbReference type="ARBA" id="ARBA00022989"/>
    </source>
</evidence>
<reference evidence="7" key="1">
    <citation type="submission" date="2021-01" db="EMBL/GenBank/DDBJ databases">
        <title>Microvirga sp.</title>
        <authorList>
            <person name="Kim M.K."/>
        </authorList>
    </citation>
    <scope>NUCLEOTIDE SEQUENCE</scope>
    <source>
        <strain evidence="7">5420S-16</strain>
    </source>
</reference>
<proteinExistence type="predicted"/>
<evidence type="ECO:0000259" key="6">
    <source>
        <dbReference type="Pfam" id="PF01699"/>
    </source>
</evidence>
<dbReference type="GO" id="GO:0016020">
    <property type="term" value="C:membrane"/>
    <property type="evidence" value="ECO:0007669"/>
    <property type="project" value="UniProtKB-SubCell"/>
</dbReference>
<dbReference type="RefSeq" id="WP_202062336.1">
    <property type="nucleotide sequence ID" value="NZ_JAEQMY010000029.1"/>
</dbReference>
<comment type="subcellular location">
    <subcellularLocation>
        <location evidence="1">Membrane</location>
        <topology evidence="1">Multi-pass membrane protein</topology>
    </subcellularLocation>
</comment>
<dbReference type="AlphaFoldDB" id="A0A936Z825"/>
<feature type="transmembrane region" description="Helical" evidence="5">
    <location>
        <begin position="290"/>
        <end position="311"/>
    </location>
</feature>
<evidence type="ECO:0000313" key="7">
    <source>
        <dbReference type="EMBL" id="MBL0405873.1"/>
    </source>
</evidence>
<evidence type="ECO:0000313" key="8">
    <source>
        <dbReference type="Proteomes" id="UP000605848"/>
    </source>
</evidence>
<evidence type="ECO:0000256" key="1">
    <source>
        <dbReference type="ARBA" id="ARBA00004141"/>
    </source>
</evidence>
<feature type="transmembrane region" description="Helical" evidence="5">
    <location>
        <begin position="167"/>
        <end position="186"/>
    </location>
</feature>
<organism evidence="7 8">
    <name type="scientific">Microvirga aerilata</name>
    <dbReference type="NCBI Taxonomy" id="670292"/>
    <lineage>
        <taxon>Bacteria</taxon>
        <taxon>Pseudomonadati</taxon>
        <taxon>Pseudomonadota</taxon>
        <taxon>Alphaproteobacteria</taxon>
        <taxon>Hyphomicrobiales</taxon>
        <taxon>Methylobacteriaceae</taxon>
        <taxon>Microvirga</taxon>
    </lineage>
</organism>
<keyword evidence="4 5" id="KW-0472">Membrane</keyword>
<keyword evidence="2 5" id="KW-0812">Transmembrane</keyword>
<feature type="transmembrane region" description="Helical" evidence="5">
    <location>
        <begin position="192"/>
        <end position="211"/>
    </location>
</feature>
<feature type="transmembrane region" description="Helical" evidence="5">
    <location>
        <begin position="232"/>
        <end position="252"/>
    </location>
</feature>
<name>A0A936Z825_9HYPH</name>
<feature type="transmembrane region" description="Helical" evidence="5">
    <location>
        <begin position="258"/>
        <end position="278"/>
    </location>
</feature>
<dbReference type="Pfam" id="PF01699">
    <property type="entry name" value="Na_Ca_ex"/>
    <property type="match status" value="2"/>
</dbReference>
<evidence type="ECO:0000256" key="5">
    <source>
        <dbReference type="SAM" id="Phobius"/>
    </source>
</evidence>
<feature type="transmembrane region" description="Helical" evidence="5">
    <location>
        <begin position="105"/>
        <end position="124"/>
    </location>
</feature>
<dbReference type="GO" id="GO:0055085">
    <property type="term" value="P:transmembrane transport"/>
    <property type="evidence" value="ECO:0007669"/>
    <property type="project" value="InterPro"/>
</dbReference>
<dbReference type="EMBL" id="JAEQMY010000029">
    <property type="protein sequence ID" value="MBL0405873.1"/>
    <property type="molecule type" value="Genomic_DNA"/>
</dbReference>
<feature type="transmembrane region" description="Helical" evidence="5">
    <location>
        <begin position="130"/>
        <end position="147"/>
    </location>
</feature>
<accession>A0A936Z825</accession>
<evidence type="ECO:0000256" key="2">
    <source>
        <dbReference type="ARBA" id="ARBA00022692"/>
    </source>
</evidence>
<dbReference type="Proteomes" id="UP000605848">
    <property type="component" value="Unassembled WGS sequence"/>
</dbReference>
<dbReference type="InterPro" id="IPR044880">
    <property type="entry name" value="NCX_ion-bd_dom_sf"/>
</dbReference>
<feature type="transmembrane region" description="Helical" evidence="5">
    <location>
        <begin position="57"/>
        <end position="75"/>
    </location>
</feature>
<feature type="domain" description="Sodium/calcium exchanger membrane region" evidence="6">
    <location>
        <begin position="168"/>
        <end position="308"/>
    </location>
</feature>
<evidence type="ECO:0000256" key="4">
    <source>
        <dbReference type="ARBA" id="ARBA00023136"/>
    </source>
</evidence>
<comment type="caution">
    <text evidence="7">The sequence shown here is derived from an EMBL/GenBank/DDBJ whole genome shotgun (WGS) entry which is preliminary data.</text>
</comment>
<feature type="domain" description="Sodium/calcium exchanger membrane region" evidence="6">
    <location>
        <begin position="2"/>
        <end position="142"/>
    </location>
</feature>
<dbReference type="InterPro" id="IPR004837">
    <property type="entry name" value="NaCa_Exmemb"/>
</dbReference>
<gene>
    <name evidence="7" type="ORF">JKG68_18090</name>
</gene>
<protein>
    <recommendedName>
        <fullName evidence="6">Sodium/calcium exchanger membrane region domain-containing protein</fullName>
    </recommendedName>
</protein>
<keyword evidence="8" id="KW-1185">Reference proteome</keyword>
<sequence length="312" mass="32532">MGASSAADLLERIRDRFALPATAGGALMGLATASPETAVNVASVAFGWPDLGLGAALGSNVPALPLVFGLAYLGGRYADRGANRPSTISEDGTPTVKPQAVPVQVLPYLGIVLLLALLTLPPAWAGLQPIDGVILFLAWVAFFDRAVWRKPWRQQERSSAPLVARKAVLLGLPAVALGALASVYAAQKAGSALGWSDLVVGLFAIGFLCALPESYSAFRFARDGKPTLAVSGATADGIVSLSIALLPAAFIGATVGNYAVYVVNVGFLIVVLSLYAIFNHKRRGQELGPRFVALFLGLYGGYIALMVWVLLA</sequence>
<dbReference type="Gene3D" id="1.20.1420.30">
    <property type="entry name" value="NCX, central ion-binding region"/>
    <property type="match status" value="1"/>
</dbReference>
<keyword evidence="3 5" id="KW-1133">Transmembrane helix</keyword>